<reference evidence="3" key="1">
    <citation type="journal article" date="2019" name="Int. J. Syst. Evol. Microbiol.">
        <title>The Global Catalogue of Microorganisms (GCM) 10K type strain sequencing project: providing services to taxonomists for standard genome sequencing and annotation.</title>
        <authorList>
            <consortium name="The Broad Institute Genomics Platform"/>
            <consortium name="The Broad Institute Genome Sequencing Center for Infectious Disease"/>
            <person name="Wu L."/>
            <person name="Ma J."/>
        </authorList>
    </citation>
    <scope>NUCLEOTIDE SEQUENCE [LARGE SCALE GENOMIC DNA]</scope>
    <source>
        <strain evidence="3">NBRC 103632</strain>
    </source>
</reference>
<dbReference type="InterPro" id="IPR038765">
    <property type="entry name" value="Papain-like_cys_pep_sf"/>
</dbReference>
<evidence type="ECO:0000313" key="3">
    <source>
        <dbReference type="Proteomes" id="UP001157440"/>
    </source>
</evidence>
<keyword evidence="3" id="KW-1185">Reference proteome</keyword>
<dbReference type="PANTHER" id="PTHR33490">
    <property type="entry name" value="BLR5614 PROTEIN-RELATED"/>
    <property type="match status" value="1"/>
</dbReference>
<dbReference type="InterPro" id="IPR002931">
    <property type="entry name" value="Transglutaminase-like"/>
</dbReference>
<protein>
    <submittedName>
        <fullName evidence="2">Transglutaminase</fullName>
    </submittedName>
</protein>
<dbReference type="Proteomes" id="UP001157440">
    <property type="component" value="Unassembled WGS sequence"/>
</dbReference>
<proteinExistence type="predicted"/>
<evidence type="ECO:0000259" key="1">
    <source>
        <dbReference type="SMART" id="SM00460"/>
    </source>
</evidence>
<dbReference type="Gene3D" id="3.10.620.30">
    <property type="match status" value="1"/>
</dbReference>
<evidence type="ECO:0000313" key="2">
    <source>
        <dbReference type="EMBL" id="GLS72024.1"/>
    </source>
</evidence>
<organism evidence="2 3">
    <name type="scientific">Methylobacterium tardum</name>
    <dbReference type="NCBI Taxonomy" id="374432"/>
    <lineage>
        <taxon>Bacteria</taxon>
        <taxon>Pseudomonadati</taxon>
        <taxon>Pseudomonadota</taxon>
        <taxon>Alphaproteobacteria</taxon>
        <taxon>Hyphomicrobiales</taxon>
        <taxon>Methylobacteriaceae</taxon>
        <taxon>Methylobacterium</taxon>
    </lineage>
</organism>
<dbReference type="AlphaFoldDB" id="A0AA37WTB3"/>
<dbReference type="SUPFAM" id="SSF54001">
    <property type="entry name" value="Cysteine proteinases"/>
    <property type="match status" value="1"/>
</dbReference>
<sequence length="286" mass="32228">MAIPREWRDDEMAAMKIRTGFDIGFTLSQPTPMILMLSVHPSRLADLLSPQAIAFDPPLTAHEYRDSFDNICHRIVAPPGQLLISADFTVQDTGEPDLVVPEARQIPVQDLPDDVMVYLLGSRYCDTDKLSQTAWSLFSAAPEGWGRVQAIVDYTHERIRFDYQRADATRTAHDGFMQREGVCRDFAHLAIAFCRCMNIPARYATGYLGDIGVPKDPAPMDFSAWFEVYLDGPDGPRWYTFDARHNRPRIGRIVMARGRDATDCAIATNFGFAHLARFDVHTDEVA</sequence>
<dbReference type="Gene3D" id="2.60.40.2250">
    <property type="match status" value="1"/>
</dbReference>
<feature type="domain" description="Transglutaminase-like" evidence="1">
    <location>
        <begin position="175"/>
        <end position="245"/>
    </location>
</feature>
<dbReference type="PANTHER" id="PTHR33490:SF12">
    <property type="entry name" value="BLL5557 PROTEIN"/>
    <property type="match status" value="1"/>
</dbReference>
<name>A0AA37WTB3_9HYPH</name>
<dbReference type="SMART" id="SM00460">
    <property type="entry name" value="TGc"/>
    <property type="match status" value="1"/>
</dbReference>
<accession>A0AA37WTB3</accession>
<dbReference type="Pfam" id="PF01841">
    <property type="entry name" value="Transglut_core"/>
    <property type="match status" value="1"/>
</dbReference>
<comment type="caution">
    <text evidence="2">The sequence shown here is derived from an EMBL/GenBank/DDBJ whole genome shotgun (WGS) entry which is preliminary data.</text>
</comment>
<gene>
    <name evidence="2" type="ORF">GCM10007890_40370</name>
</gene>
<dbReference type="EMBL" id="BSPL01000019">
    <property type="protein sequence ID" value="GLS72024.1"/>
    <property type="molecule type" value="Genomic_DNA"/>
</dbReference>